<accession>W9R2J6</accession>
<organism evidence="1 2">
    <name type="scientific">Morus notabilis</name>
    <dbReference type="NCBI Taxonomy" id="981085"/>
    <lineage>
        <taxon>Eukaryota</taxon>
        <taxon>Viridiplantae</taxon>
        <taxon>Streptophyta</taxon>
        <taxon>Embryophyta</taxon>
        <taxon>Tracheophyta</taxon>
        <taxon>Spermatophyta</taxon>
        <taxon>Magnoliopsida</taxon>
        <taxon>eudicotyledons</taxon>
        <taxon>Gunneridae</taxon>
        <taxon>Pentapetalae</taxon>
        <taxon>rosids</taxon>
        <taxon>fabids</taxon>
        <taxon>Rosales</taxon>
        <taxon>Moraceae</taxon>
        <taxon>Moreae</taxon>
        <taxon>Morus</taxon>
    </lineage>
</organism>
<name>W9R2J6_9ROSA</name>
<proteinExistence type="predicted"/>
<evidence type="ECO:0000313" key="2">
    <source>
        <dbReference type="Proteomes" id="UP000030645"/>
    </source>
</evidence>
<reference evidence="2" key="1">
    <citation type="submission" date="2013-01" db="EMBL/GenBank/DDBJ databases">
        <title>Draft Genome Sequence of a Mulberry Tree, Morus notabilis C.K. Schneid.</title>
        <authorList>
            <person name="He N."/>
            <person name="Zhao S."/>
        </authorList>
    </citation>
    <scope>NUCLEOTIDE SEQUENCE</scope>
</reference>
<dbReference type="EMBL" id="KE344510">
    <property type="protein sequence ID" value="EXB65352.1"/>
    <property type="molecule type" value="Genomic_DNA"/>
</dbReference>
<dbReference type="Proteomes" id="UP000030645">
    <property type="component" value="Unassembled WGS sequence"/>
</dbReference>
<sequence>MSIGDNKSPCITYAANDFESRVAKSKILPFKSTVPFKFSFSVQFAKPSSKVILHEPLAPNSVSISPSHVLPEMLLRIFLVTGLAFLVSRLKDQFLTELNIVRENKREWPCLKDFSTITAVVEHHVIVPLWKLLEVAVFRC</sequence>
<protein>
    <submittedName>
        <fullName evidence="1">Uncharacterized protein</fullName>
    </submittedName>
</protein>
<keyword evidence="2" id="KW-1185">Reference proteome</keyword>
<gene>
    <name evidence="1" type="ORF">L484_025433</name>
</gene>
<dbReference type="AlphaFoldDB" id="W9R2J6"/>
<evidence type="ECO:0000313" key="1">
    <source>
        <dbReference type="EMBL" id="EXB65352.1"/>
    </source>
</evidence>